<dbReference type="Proteomes" id="UP000317839">
    <property type="component" value="Unassembled WGS sequence"/>
</dbReference>
<keyword evidence="3" id="KW-1185">Reference proteome</keyword>
<protein>
    <submittedName>
        <fullName evidence="2">Uncharacterized protein</fullName>
    </submittedName>
</protein>
<evidence type="ECO:0000256" key="1">
    <source>
        <dbReference type="SAM" id="SignalP"/>
    </source>
</evidence>
<evidence type="ECO:0000313" key="3">
    <source>
        <dbReference type="Proteomes" id="UP000317839"/>
    </source>
</evidence>
<sequence length="115" mass="12529">MMIYLKRVLILLTVAVAVTFSGEVLANCKNGQCTNVKITRMYVTPSGKTVIGTSGDESKLLCDAGSSGHISMEPEQKNYEATYSLILMAHTTDHNITIRTSESGSCYVKYVVSDK</sequence>
<feature type="signal peptide" evidence="1">
    <location>
        <begin position="1"/>
        <end position="26"/>
    </location>
</feature>
<evidence type="ECO:0000313" key="2">
    <source>
        <dbReference type="EMBL" id="TQV76452.1"/>
    </source>
</evidence>
<comment type="caution">
    <text evidence="2">The sequence shown here is derived from an EMBL/GenBank/DDBJ whole genome shotgun (WGS) entry which is preliminary data.</text>
</comment>
<name>A0A545TGU3_9GAMM</name>
<feature type="chain" id="PRO_5022220273" evidence="1">
    <location>
        <begin position="27"/>
        <end position="115"/>
    </location>
</feature>
<reference evidence="2 3" key="1">
    <citation type="submission" date="2019-06" db="EMBL/GenBank/DDBJ databases">
        <title>Draft genome of Aliikangiella marina GYP-15.</title>
        <authorList>
            <person name="Wang G."/>
        </authorList>
    </citation>
    <scope>NUCLEOTIDE SEQUENCE [LARGE SCALE GENOMIC DNA]</scope>
    <source>
        <strain evidence="2 3">GYP-15</strain>
    </source>
</reference>
<organism evidence="2 3">
    <name type="scientific">Aliikangiella marina</name>
    <dbReference type="NCBI Taxonomy" id="1712262"/>
    <lineage>
        <taxon>Bacteria</taxon>
        <taxon>Pseudomonadati</taxon>
        <taxon>Pseudomonadota</taxon>
        <taxon>Gammaproteobacteria</taxon>
        <taxon>Oceanospirillales</taxon>
        <taxon>Pleioneaceae</taxon>
        <taxon>Aliikangiella</taxon>
    </lineage>
</organism>
<dbReference type="EMBL" id="VIKR01000001">
    <property type="protein sequence ID" value="TQV76452.1"/>
    <property type="molecule type" value="Genomic_DNA"/>
</dbReference>
<gene>
    <name evidence="2" type="ORF">FLL45_00355</name>
</gene>
<keyword evidence="1" id="KW-0732">Signal</keyword>
<dbReference type="AlphaFoldDB" id="A0A545TGU3"/>
<proteinExistence type="predicted"/>
<accession>A0A545TGU3</accession>
<dbReference type="OrthoDB" id="6303110at2"/>